<organism evidence="2 3">
    <name type="scientific">Burkholderia aenigmatica</name>
    <dbReference type="NCBI Taxonomy" id="2015348"/>
    <lineage>
        <taxon>Bacteria</taxon>
        <taxon>Pseudomonadati</taxon>
        <taxon>Pseudomonadota</taxon>
        <taxon>Betaproteobacteria</taxon>
        <taxon>Burkholderiales</taxon>
        <taxon>Burkholderiaceae</taxon>
        <taxon>Burkholderia</taxon>
        <taxon>Burkholderia cepacia complex</taxon>
    </lineage>
</organism>
<keyword evidence="1" id="KW-0732">Signal</keyword>
<gene>
    <name evidence="2" type="ORF">BLA13014_04407</name>
</gene>
<protein>
    <recommendedName>
        <fullName evidence="4">Lipoprotein</fullName>
    </recommendedName>
</protein>
<reference evidence="2 3" key="1">
    <citation type="submission" date="2019-09" db="EMBL/GenBank/DDBJ databases">
        <authorList>
            <person name="Depoorter E."/>
        </authorList>
    </citation>
    <scope>NUCLEOTIDE SEQUENCE [LARGE SCALE GENOMIC DNA]</scope>
    <source>
        <strain evidence="2">LMG 13014</strain>
    </source>
</reference>
<evidence type="ECO:0000313" key="2">
    <source>
        <dbReference type="EMBL" id="VWB94490.1"/>
    </source>
</evidence>
<dbReference type="Proteomes" id="UP000494261">
    <property type="component" value="Unassembled WGS sequence"/>
</dbReference>
<accession>A0A6P2NGH1</accession>
<proteinExistence type="predicted"/>
<feature type="chain" id="PRO_5026928816" description="Lipoprotein" evidence="1">
    <location>
        <begin position="22"/>
        <end position="201"/>
    </location>
</feature>
<dbReference type="RefSeq" id="WP_175024057.1">
    <property type="nucleotide sequence ID" value="NZ_CABVQC010000031.1"/>
</dbReference>
<evidence type="ECO:0008006" key="4">
    <source>
        <dbReference type="Google" id="ProtNLM"/>
    </source>
</evidence>
<evidence type="ECO:0000256" key="1">
    <source>
        <dbReference type="SAM" id="SignalP"/>
    </source>
</evidence>
<dbReference type="AlphaFoldDB" id="A0A6P2NGH1"/>
<sequence length="201" mass="22244">MPKLPRTLSICLLLLVLSACSDSQTVVGNNADEIRQYRAQRDNAQKFRDVLVISMNHTTGLMLRFLSAPNAFTPLDVEAMKSGMENIKLAGQVSDAFGKPMSEPLGWCAMLGQSAGKAIEETIRTISEPDRKQWAEKSVKAYQNNIGDCDRQLQNPPKPQVFIQTSKNASAPRQSCEPELLKSADQGKMLWRCDDESLGKS</sequence>
<feature type="signal peptide" evidence="1">
    <location>
        <begin position="1"/>
        <end position="21"/>
    </location>
</feature>
<name>A0A6P2NGH1_9BURK</name>
<dbReference type="PROSITE" id="PS51257">
    <property type="entry name" value="PROKAR_LIPOPROTEIN"/>
    <property type="match status" value="1"/>
</dbReference>
<evidence type="ECO:0000313" key="3">
    <source>
        <dbReference type="Proteomes" id="UP000494261"/>
    </source>
</evidence>
<dbReference type="EMBL" id="CABVQC010000031">
    <property type="protein sequence ID" value="VWB94490.1"/>
    <property type="molecule type" value="Genomic_DNA"/>
</dbReference>